<comment type="subcellular location">
    <subcellularLocation>
        <location evidence="1">Membrane</location>
        <topology evidence="1">Multi-pass membrane protein</topology>
    </subcellularLocation>
</comment>
<accession>A0AAD7LA60</accession>
<evidence type="ECO:0000256" key="3">
    <source>
        <dbReference type="ARBA" id="ARBA00022448"/>
    </source>
</evidence>
<dbReference type="EMBL" id="JARAOO010000010">
    <property type="protein sequence ID" value="KAJ7954440.1"/>
    <property type="molecule type" value="Genomic_DNA"/>
</dbReference>
<dbReference type="GO" id="GO:0015421">
    <property type="term" value="F:ABC-type oligopeptide transporter activity"/>
    <property type="evidence" value="ECO:0007669"/>
    <property type="project" value="TreeGrafter"/>
</dbReference>
<dbReference type="Gene3D" id="1.20.1560.10">
    <property type="entry name" value="ABC transporter type 1, transmembrane domain"/>
    <property type="match status" value="1"/>
</dbReference>
<feature type="domain" description="ABC transmembrane type-1" evidence="11">
    <location>
        <begin position="49"/>
        <end position="109"/>
    </location>
</feature>
<gene>
    <name evidence="12" type="ORF">O6P43_026021</name>
</gene>
<evidence type="ECO:0000256" key="6">
    <source>
        <dbReference type="ARBA" id="ARBA00022989"/>
    </source>
</evidence>
<dbReference type="InterPro" id="IPR036640">
    <property type="entry name" value="ABC1_TM_sf"/>
</dbReference>
<dbReference type="PANTHER" id="PTHR43394">
    <property type="entry name" value="ATP-DEPENDENT PERMEASE MDL1, MITOCHONDRIAL"/>
    <property type="match status" value="1"/>
</dbReference>
<evidence type="ECO:0000256" key="1">
    <source>
        <dbReference type="ARBA" id="ARBA00004141"/>
    </source>
</evidence>
<comment type="similarity">
    <text evidence="2">Belongs to the ABC transporter superfamily. ABCB family. Multidrug resistance exporter (TC 3.A.1.201) subfamily.</text>
</comment>
<keyword evidence="8" id="KW-0325">Glycoprotein</keyword>
<protein>
    <submittedName>
        <fullName evidence="12">ABC transporter B family protein</fullName>
    </submittedName>
</protein>
<reference evidence="12" key="1">
    <citation type="journal article" date="2023" name="Science">
        <title>Elucidation of the pathway for biosynthesis of saponin adjuvants from the soapbark tree.</title>
        <authorList>
            <person name="Reed J."/>
            <person name="Orme A."/>
            <person name="El-Demerdash A."/>
            <person name="Owen C."/>
            <person name="Martin L.B.B."/>
            <person name="Misra R.C."/>
            <person name="Kikuchi S."/>
            <person name="Rejzek M."/>
            <person name="Martin A.C."/>
            <person name="Harkess A."/>
            <person name="Leebens-Mack J."/>
            <person name="Louveau T."/>
            <person name="Stephenson M.J."/>
            <person name="Osbourn A."/>
        </authorList>
    </citation>
    <scope>NUCLEOTIDE SEQUENCE</scope>
    <source>
        <strain evidence="12">S10</strain>
    </source>
</reference>
<dbReference type="SUPFAM" id="SSF90123">
    <property type="entry name" value="ABC transporter transmembrane region"/>
    <property type="match status" value="1"/>
</dbReference>
<evidence type="ECO:0000256" key="4">
    <source>
        <dbReference type="ARBA" id="ARBA00022692"/>
    </source>
</evidence>
<evidence type="ECO:0000256" key="5">
    <source>
        <dbReference type="ARBA" id="ARBA00022737"/>
    </source>
</evidence>
<evidence type="ECO:0000313" key="13">
    <source>
        <dbReference type="Proteomes" id="UP001163823"/>
    </source>
</evidence>
<keyword evidence="5" id="KW-0677">Repeat</keyword>
<dbReference type="InterPro" id="IPR039421">
    <property type="entry name" value="Type_1_exporter"/>
</dbReference>
<evidence type="ECO:0000256" key="2">
    <source>
        <dbReference type="ARBA" id="ARBA00007577"/>
    </source>
</evidence>
<dbReference type="KEGG" id="qsa:O6P43_026021"/>
<evidence type="ECO:0000256" key="8">
    <source>
        <dbReference type="ARBA" id="ARBA00023180"/>
    </source>
</evidence>
<keyword evidence="6 10" id="KW-1133">Transmembrane helix</keyword>
<dbReference type="GO" id="GO:0090374">
    <property type="term" value="P:oligopeptide export from mitochondrion"/>
    <property type="evidence" value="ECO:0007669"/>
    <property type="project" value="TreeGrafter"/>
</dbReference>
<keyword evidence="7 10" id="KW-0472">Membrane</keyword>
<keyword evidence="13" id="KW-1185">Reference proteome</keyword>
<dbReference type="AlphaFoldDB" id="A0AAD7LA60"/>
<feature type="transmembrane region" description="Helical" evidence="10">
    <location>
        <begin position="46"/>
        <end position="71"/>
    </location>
</feature>
<keyword evidence="4 10" id="KW-0812">Transmembrane</keyword>
<keyword evidence="3" id="KW-0813">Transport</keyword>
<feature type="transmembrane region" description="Helical" evidence="10">
    <location>
        <begin position="92"/>
        <end position="110"/>
    </location>
</feature>
<evidence type="ECO:0000313" key="12">
    <source>
        <dbReference type="EMBL" id="KAJ7954440.1"/>
    </source>
</evidence>
<feature type="region of interest" description="Disordered" evidence="9">
    <location>
        <begin position="1"/>
        <end position="22"/>
    </location>
</feature>
<evidence type="ECO:0000256" key="9">
    <source>
        <dbReference type="SAM" id="MobiDB-lite"/>
    </source>
</evidence>
<proteinExistence type="inferred from homology"/>
<dbReference type="PANTHER" id="PTHR43394:SF16">
    <property type="entry name" value="ABC TRANSPORTER B FAMILY MEMBER 4-LIKE ISOFORM X1"/>
    <property type="match status" value="1"/>
</dbReference>
<name>A0AAD7LA60_QUISA</name>
<evidence type="ECO:0000256" key="10">
    <source>
        <dbReference type="SAM" id="Phobius"/>
    </source>
</evidence>
<dbReference type="InterPro" id="IPR011527">
    <property type="entry name" value="ABC1_TM_dom"/>
</dbReference>
<dbReference type="Proteomes" id="UP001163823">
    <property type="component" value="Chromosome 10"/>
</dbReference>
<dbReference type="GO" id="GO:0005743">
    <property type="term" value="C:mitochondrial inner membrane"/>
    <property type="evidence" value="ECO:0007669"/>
    <property type="project" value="TreeGrafter"/>
</dbReference>
<evidence type="ECO:0000259" key="11">
    <source>
        <dbReference type="Pfam" id="PF00664"/>
    </source>
</evidence>
<organism evidence="12 13">
    <name type="scientific">Quillaja saponaria</name>
    <name type="common">Soap bark tree</name>
    <dbReference type="NCBI Taxonomy" id="32244"/>
    <lineage>
        <taxon>Eukaryota</taxon>
        <taxon>Viridiplantae</taxon>
        <taxon>Streptophyta</taxon>
        <taxon>Embryophyta</taxon>
        <taxon>Tracheophyta</taxon>
        <taxon>Spermatophyta</taxon>
        <taxon>Magnoliopsida</taxon>
        <taxon>eudicotyledons</taxon>
        <taxon>Gunneridae</taxon>
        <taxon>Pentapetalae</taxon>
        <taxon>rosids</taxon>
        <taxon>fabids</taxon>
        <taxon>Fabales</taxon>
        <taxon>Quillajaceae</taxon>
        <taxon>Quillaja</taxon>
    </lineage>
</organism>
<sequence>MANDKDSSTSAMSVSNQDKEIRARTAGEDQSVPFLKLFYFTDRFDVGFMIIGTISAVASGLTQPIMTLIFGKLINTFGGSNRSDILHEVSKVAVLFLYLAVGSGIASFLLSKRGMKDWVVYFIFQRRRPKKIVFKAQLSDSNRVQ</sequence>
<comment type="caution">
    <text evidence="12">The sequence shown here is derived from an EMBL/GenBank/DDBJ whole genome shotgun (WGS) entry which is preliminary data.</text>
</comment>
<evidence type="ECO:0000256" key="7">
    <source>
        <dbReference type="ARBA" id="ARBA00023136"/>
    </source>
</evidence>
<dbReference type="Pfam" id="PF00664">
    <property type="entry name" value="ABC_membrane"/>
    <property type="match status" value="1"/>
</dbReference>
<dbReference type="GO" id="GO:0005524">
    <property type="term" value="F:ATP binding"/>
    <property type="evidence" value="ECO:0007669"/>
    <property type="project" value="InterPro"/>
</dbReference>